<evidence type="ECO:0000313" key="2">
    <source>
        <dbReference type="EMBL" id="KIJ39964.1"/>
    </source>
</evidence>
<name>A0A0C9UYN3_SPHS4</name>
<accession>A0A0C9UYN3</accession>
<dbReference type="Proteomes" id="UP000054279">
    <property type="component" value="Unassembled WGS sequence"/>
</dbReference>
<protein>
    <submittedName>
        <fullName evidence="2">Uncharacterized protein</fullName>
    </submittedName>
</protein>
<keyword evidence="3" id="KW-1185">Reference proteome</keyword>
<organism evidence="2 3">
    <name type="scientific">Sphaerobolus stellatus (strain SS14)</name>
    <dbReference type="NCBI Taxonomy" id="990650"/>
    <lineage>
        <taxon>Eukaryota</taxon>
        <taxon>Fungi</taxon>
        <taxon>Dikarya</taxon>
        <taxon>Basidiomycota</taxon>
        <taxon>Agaricomycotina</taxon>
        <taxon>Agaricomycetes</taxon>
        <taxon>Phallomycetidae</taxon>
        <taxon>Geastrales</taxon>
        <taxon>Sphaerobolaceae</taxon>
        <taxon>Sphaerobolus</taxon>
    </lineage>
</organism>
<gene>
    <name evidence="2" type="ORF">M422DRAFT_49463</name>
</gene>
<dbReference type="HOGENOM" id="CLU_1240817_0_0_1"/>
<evidence type="ECO:0000256" key="1">
    <source>
        <dbReference type="SAM" id="MobiDB-lite"/>
    </source>
</evidence>
<evidence type="ECO:0000313" key="3">
    <source>
        <dbReference type="Proteomes" id="UP000054279"/>
    </source>
</evidence>
<dbReference type="AlphaFoldDB" id="A0A0C9UYN3"/>
<proteinExistence type="predicted"/>
<feature type="region of interest" description="Disordered" evidence="1">
    <location>
        <begin position="109"/>
        <end position="147"/>
    </location>
</feature>
<dbReference type="EMBL" id="KN837148">
    <property type="protein sequence ID" value="KIJ39964.1"/>
    <property type="molecule type" value="Genomic_DNA"/>
</dbReference>
<sequence length="223" mass="24878">MAHFDTPEDPSNPISYFSDDTGYEATTIEVARAVRRSHPVHPLFAAATHANKLRSSNQYSGDDHYAATEVVHDTVHRSCPVNPVGRVFNTFVEYRCPTFSCCPASSNISVAGDSERDSDICESDDNSSISVGDSSDTSSSTTDETDELALEDDIDFPSYIETKCLPLENVSRVHNRNPFCLMKMMLLDQKYSRNNVEKTGRSYLLIIWDNFALLLISAQMFLV</sequence>
<reference evidence="2 3" key="1">
    <citation type="submission" date="2014-06" db="EMBL/GenBank/DDBJ databases">
        <title>Evolutionary Origins and Diversification of the Mycorrhizal Mutualists.</title>
        <authorList>
            <consortium name="DOE Joint Genome Institute"/>
            <consortium name="Mycorrhizal Genomics Consortium"/>
            <person name="Kohler A."/>
            <person name="Kuo A."/>
            <person name="Nagy L.G."/>
            <person name="Floudas D."/>
            <person name="Copeland A."/>
            <person name="Barry K.W."/>
            <person name="Cichocki N."/>
            <person name="Veneault-Fourrey C."/>
            <person name="LaButti K."/>
            <person name="Lindquist E.A."/>
            <person name="Lipzen A."/>
            <person name="Lundell T."/>
            <person name="Morin E."/>
            <person name="Murat C."/>
            <person name="Riley R."/>
            <person name="Ohm R."/>
            <person name="Sun H."/>
            <person name="Tunlid A."/>
            <person name="Henrissat B."/>
            <person name="Grigoriev I.V."/>
            <person name="Hibbett D.S."/>
            <person name="Martin F."/>
        </authorList>
    </citation>
    <scope>NUCLEOTIDE SEQUENCE [LARGE SCALE GENOMIC DNA]</scope>
    <source>
        <strain evidence="2 3">SS14</strain>
    </source>
</reference>
<feature type="compositionally biased region" description="Low complexity" evidence="1">
    <location>
        <begin position="126"/>
        <end position="142"/>
    </location>
</feature>